<keyword evidence="2" id="KW-1185">Reference proteome</keyword>
<sequence>MTNNLLAVNGKEICGYASHHAPGSHWEISTEGGSMIGDHSHLEQNGEDTHLDSLHPQQSECHEENHDSITIINDIINPIETVKSYLIKKSYISKETEENKQLASQKLIKLLEELGQNFYYAFIAQAALNIVKGAISPKNKFIPSILKIFGRKNLSLCALLAVLGCGYKFAMERLRKLSAHHDKLNTFVSILLATWSLTRSKSSSSRNYTYFLVICKYLEMMSKILEKGKVIKKVKNFDVEFYELCMMHFKLRFSLRVKISRT</sequence>
<comment type="caution">
    <text evidence="1">The sequence shown here is derived from an EMBL/GenBank/DDBJ whole genome shotgun (WGS) entry which is preliminary data.</text>
</comment>
<protein>
    <submittedName>
        <fullName evidence="1">Uncharacterized protein</fullName>
    </submittedName>
</protein>
<name>A0AAD1XS82_EUPCR</name>
<dbReference type="AlphaFoldDB" id="A0AAD1XS82"/>
<dbReference type="Proteomes" id="UP001295684">
    <property type="component" value="Unassembled WGS sequence"/>
</dbReference>
<evidence type="ECO:0000313" key="2">
    <source>
        <dbReference type="Proteomes" id="UP001295684"/>
    </source>
</evidence>
<proteinExistence type="predicted"/>
<organism evidence="1 2">
    <name type="scientific">Euplotes crassus</name>
    <dbReference type="NCBI Taxonomy" id="5936"/>
    <lineage>
        <taxon>Eukaryota</taxon>
        <taxon>Sar</taxon>
        <taxon>Alveolata</taxon>
        <taxon>Ciliophora</taxon>
        <taxon>Intramacronucleata</taxon>
        <taxon>Spirotrichea</taxon>
        <taxon>Hypotrichia</taxon>
        <taxon>Euplotida</taxon>
        <taxon>Euplotidae</taxon>
        <taxon>Moneuplotes</taxon>
    </lineage>
</organism>
<gene>
    <name evidence="1" type="ORF">ECRASSUSDP1_LOCUS19227</name>
</gene>
<dbReference type="EMBL" id="CAMPGE010019508">
    <property type="protein sequence ID" value="CAI2377837.1"/>
    <property type="molecule type" value="Genomic_DNA"/>
</dbReference>
<accession>A0AAD1XS82</accession>
<reference evidence="1" key="1">
    <citation type="submission" date="2023-07" db="EMBL/GenBank/DDBJ databases">
        <authorList>
            <consortium name="AG Swart"/>
            <person name="Singh M."/>
            <person name="Singh A."/>
            <person name="Seah K."/>
            <person name="Emmerich C."/>
        </authorList>
    </citation>
    <scope>NUCLEOTIDE SEQUENCE</scope>
    <source>
        <strain evidence="1">DP1</strain>
    </source>
</reference>
<evidence type="ECO:0000313" key="1">
    <source>
        <dbReference type="EMBL" id="CAI2377837.1"/>
    </source>
</evidence>